<dbReference type="SMART" id="SM00173">
    <property type="entry name" value="RAS"/>
    <property type="match status" value="1"/>
</dbReference>
<keyword evidence="2" id="KW-0342">GTP-binding</keyword>
<reference evidence="3 4" key="1">
    <citation type="submission" date="2019-03" db="EMBL/GenBank/DDBJ databases">
        <title>Single cell metagenomics reveals metabolic interactions within the superorganism composed of flagellate Streblomastix strix and complex community of Bacteroidetes bacteria on its surface.</title>
        <authorList>
            <person name="Treitli S.C."/>
            <person name="Kolisko M."/>
            <person name="Husnik F."/>
            <person name="Keeling P."/>
            <person name="Hampl V."/>
        </authorList>
    </citation>
    <scope>NUCLEOTIDE SEQUENCE [LARGE SCALE GENOMIC DNA]</scope>
    <source>
        <strain evidence="3">ST1C</strain>
    </source>
</reference>
<dbReference type="PROSITE" id="PS51419">
    <property type="entry name" value="RAB"/>
    <property type="match status" value="1"/>
</dbReference>
<dbReference type="PROSITE" id="PS51421">
    <property type="entry name" value="RAS"/>
    <property type="match status" value="1"/>
</dbReference>
<sequence>QDIFTHIRKMATYPKADVFIICFAVNDMKSYDNAYQKWHSEIDVKVSKIPIILVGTKSDLRNDSSAPKLVPYKTAADQVSFGHYSKYVECSTKNMTNIKEVFEAAAREYISVKSKQGCGCNIQ</sequence>
<accession>A0A5J4TYU4</accession>
<protein>
    <submittedName>
        <fullName evidence="3">Uncharacterized protein</fullName>
    </submittedName>
</protein>
<dbReference type="SUPFAM" id="SSF52540">
    <property type="entry name" value="P-loop containing nucleoside triphosphate hydrolases"/>
    <property type="match status" value="1"/>
</dbReference>
<evidence type="ECO:0000256" key="1">
    <source>
        <dbReference type="ARBA" id="ARBA00022741"/>
    </source>
</evidence>
<dbReference type="GO" id="GO:0007264">
    <property type="term" value="P:small GTPase-mediated signal transduction"/>
    <property type="evidence" value="ECO:0007669"/>
    <property type="project" value="InterPro"/>
</dbReference>
<gene>
    <name evidence="3" type="ORF">EZS28_041561</name>
</gene>
<evidence type="ECO:0000313" key="4">
    <source>
        <dbReference type="Proteomes" id="UP000324800"/>
    </source>
</evidence>
<comment type="caution">
    <text evidence="3">The sequence shown here is derived from an EMBL/GenBank/DDBJ whole genome shotgun (WGS) entry which is preliminary data.</text>
</comment>
<evidence type="ECO:0000313" key="3">
    <source>
        <dbReference type="EMBL" id="KAA6362912.1"/>
    </source>
</evidence>
<proteinExistence type="predicted"/>
<dbReference type="OrthoDB" id="8830751at2759"/>
<dbReference type="GO" id="GO:0003924">
    <property type="term" value="F:GTPase activity"/>
    <property type="evidence" value="ECO:0007669"/>
    <property type="project" value="InterPro"/>
</dbReference>
<dbReference type="PRINTS" id="PR00449">
    <property type="entry name" value="RASTRNSFRMNG"/>
</dbReference>
<dbReference type="Gene3D" id="3.40.50.300">
    <property type="entry name" value="P-loop containing nucleotide triphosphate hydrolases"/>
    <property type="match status" value="1"/>
</dbReference>
<dbReference type="GO" id="GO:0005525">
    <property type="term" value="F:GTP binding"/>
    <property type="evidence" value="ECO:0007669"/>
    <property type="project" value="UniProtKB-KW"/>
</dbReference>
<feature type="non-terminal residue" evidence="3">
    <location>
        <position position="1"/>
    </location>
</feature>
<dbReference type="InterPro" id="IPR027417">
    <property type="entry name" value="P-loop_NTPase"/>
</dbReference>
<organism evidence="3 4">
    <name type="scientific">Streblomastix strix</name>
    <dbReference type="NCBI Taxonomy" id="222440"/>
    <lineage>
        <taxon>Eukaryota</taxon>
        <taxon>Metamonada</taxon>
        <taxon>Preaxostyla</taxon>
        <taxon>Oxymonadida</taxon>
        <taxon>Streblomastigidae</taxon>
        <taxon>Streblomastix</taxon>
    </lineage>
</organism>
<dbReference type="EMBL" id="SNRW01023564">
    <property type="protein sequence ID" value="KAA6362912.1"/>
    <property type="molecule type" value="Genomic_DNA"/>
</dbReference>
<dbReference type="PROSITE" id="PS51420">
    <property type="entry name" value="RHO"/>
    <property type="match status" value="1"/>
</dbReference>
<dbReference type="InterPro" id="IPR003578">
    <property type="entry name" value="Small_GTPase_Rho"/>
</dbReference>
<dbReference type="InterPro" id="IPR001806">
    <property type="entry name" value="Small_GTPase"/>
</dbReference>
<dbReference type="Proteomes" id="UP000324800">
    <property type="component" value="Unassembled WGS sequence"/>
</dbReference>
<evidence type="ECO:0000256" key="2">
    <source>
        <dbReference type="ARBA" id="ARBA00023134"/>
    </source>
</evidence>
<dbReference type="SMART" id="SM00175">
    <property type="entry name" value="RAB"/>
    <property type="match status" value="1"/>
</dbReference>
<dbReference type="PANTHER" id="PTHR24072">
    <property type="entry name" value="RHO FAMILY GTPASE"/>
    <property type="match status" value="1"/>
</dbReference>
<name>A0A5J4TYU4_9EUKA</name>
<dbReference type="AlphaFoldDB" id="A0A5J4TYU4"/>
<keyword evidence="1" id="KW-0547">Nucleotide-binding</keyword>
<dbReference type="SMART" id="SM00174">
    <property type="entry name" value="RHO"/>
    <property type="match status" value="1"/>
</dbReference>
<dbReference type="Pfam" id="PF00071">
    <property type="entry name" value="Ras"/>
    <property type="match status" value="1"/>
</dbReference>